<dbReference type="AlphaFoldDB" id="A0A0E9W2Q6"/>
<organism evidence="1">
    <name type="scientific">Anguilla anguilla</name>
    <name type="common">European freshwater eel</name>
    <name type="synonym">Muraena anguilla</name>
    <dbReference type="NCBI Taxonomy" id="7936"/>
    <lineage>
        <taxon>Eukaryota</taxon>
        <taxon>Metazoa</taxon>
        <taxon>Chordata</taxon>
        <taxon>Craniata</taxon>
        <taxon>Vertebrata</taxon>
        <taxon>Euteleostomi</taxon>
        <taxon>Actinopterygii</taxon>
        <taxon>Neopterygii</taxon>
        <taxon>Teleostei</taxon>
        <taxon>Anguilliformes</taxon>
        <taxon>Anguillidae</taxon>
        <taxon>Anguilla</taxon>
    </lineage>
</organism>
<proteinExistence type="predicted"/>
<protein>
    <submittedName>
        <fullName evidence="1">Uncharacterized protein</fullName>
    </submittedName>
</protein>
<name>A0A0E9W2Q6_ANGAN</name>
<evidence type="ECO:0000313" key="1">
    <source>
        <dbReference type="EMBL" id="JAH84642.1"/>
    </source>
</evidence>
<accession>A0A0E9W2Q6</accession>
<dbReference type="EMBL" id="GBXM01023935">
    <property type="protein sequence ID" value="JAH84642.1"/>
    <property type="molecule type" value="Transcribed_RNA"/>
</dbReference>
<sequence>MASLKLRPPAYSTKPVSPHTFGSVLCRY</sequence>
<reference evidence="1" key="1">
    <citation type="submission" date="2014-11" db="EMBL/GenBank/DDBJ databases">
        <authorList>
            <person name="Amaro Gonzalez C."/>
        </authorList>
    </citation>
    <scope>NUCLEOTIDE SEQUENCE</scope>
</reference>
<reference evidence="1" key="2">
    <citation type="journal article" date="2015" name="Fish Shellfish Immunol.">
        <title>Early steps in the European eel (Anguilla anguilla)-Vibrio vulnificus interaction in the gills: Role of the RtxA13 toxin.</title>
        <authorList>
            <person name="Callol A."/>
            <person name="Pajuelo D."/>
            <person name="Ebbesson L."/>
            <person name="Teles M."/>
            <person name="MacKenzie S."/>
            <person name="Amaro C."/>
        </authorList>
    </citation>
    <scope>NUCLEOTIDE SEQUENCE</scope>
</reference>